<protein>
    <submittedName>
        <fullName evidence="2">Uncharacterized protein</fullName>
    </submittedName>
</protein>
<feature type="compositionally biased region" description="Polar residues" evidence="1">
    <location>
        <begin position="33"/>
        <end position="84"/>
    </location>
</feature>
<dbReference type="Proteomes" id="UP001357485">
    <property type="component" value="Unassembled WGS sequence"/>
</dbReference>
<name>A0ABR0KSY1_9PEZI</name>
<evidence type="ECO:0000313" key="2">
    <source>
        <dbReference type="EMBL" id="KAK5127674.1"/>
    </source>
</evidence>
<proteinExistence type="predicted"/>
<evidence type="ECO:0000313" key="3">
    <source>
        <dbReference type="Proteomes" id="UP001357485"/>
    </source>
</evidence>
<dbReference type="EMBL" id="JAVRRA010024862">
    <property type="protein sequence ID" value="KAK5127674.1"/>
    <property type="molecule type" value="Genomic_DNA"/>
</dbReference>
<feature type="non-terminal residue" evidence="2">
    <location>
        <position position="109"/>
    </location>
</feature>
<feature type="region of interest" description="Disordered" evidence="1">
    <location>
        <begin position="1"/>
        <end position="109"/>
    </location>
</feature>
<feature type="compositionally biased region" description="Basic and acidic residues" evidence="1">
    <location>
        <begin position="96"/>
        <end position="109"/>
    </location>
</feature>
<keyword evidence="3" id="KW-1185">Reference proteome</keyword>
<sequence>MSLNILKRFSARPTSLFRHQVPRPTTALHRSYVATNQSSPGHSSNVSNPQAGSVEGQQVNQSRATDSQSSPDTASTANPVSNPAENGLGQQEEGTDPVKQDPKKSDAEK</sequence>
<reference evidence="2 3" key="1">
    <citation type="submission" date="2023-08" db="EMBL/GenBank/DDBJ databases">
        <title>Black Yeasts Isolated from many extreme environments.</title>
        <authorList>
            <person name="Coleine C."/>
            <person name="Stajich J.E."/>
            <person name="Selbmann L."/>
        </authorList>
    </citation>
    <scope>NUCLEOTIDE SEQUENCE [LARGE SCALE GENOMIC DNA]</scope>
    <source>
        <strain evidence="2 3">CCFEE 536</strain>
    </source>
</reference>
<comment type="caution">
    <text evidence="2">The sequence shown here is derived from an EMBL/GenBank/DDBJ whole genome shotgun (WGS) entry which is preliminary data.</text>
</comment>
<organism evidence="2 3">
    <name type="scientific">Cryomyces antarcticus</name>
    <dbReference type="NCBI Taxonomy" id="329879"/>
    <lineage>
        <taxon>Eukaryota</taxon>
        <taxon>Fungi</taxon>
        <taxon>Dikarya</taxon>
        <taxon>Ascomycota</taxon>
        <taxon>Pezizomycotina</taxon>
        <taxon>Dothideomycetes</taxon>
        <taxon>Dothideomycetes incertae sedis</taxon>
        <taxon>Cryomyces</taxon>
    </lineage>
</organism>
<evidence type="ECO:0000256" key="1">
    <source>
        <dbReference type="SAM" id="MobiDB-lite"/>
    </source>
</evidence>
<accession>A0ABR0KSY1</accession>
<gene>
    <name evidence="2" type="ORF">LTR16_002811</name>
</gene>